<keyword evidence="4 5" id="KW-0664">Pyridoxine biosynthesis</keyword>
<sequence length="336" mass="37989">MKVIIDNKIPYIKGVIEQMADEVIYLPGQAFTPDIVRDADALITRTRTRCNRELLEGSKVRFIGTATIGFDHIDTEYCREAGITWSNCPGCNAGAVEQYIHSVLLLLQKERNVNLSHSCIGIVGVGHVGSRIQHLAERLGMRVLLNDPPRAAQGEKGFVDLQTIARECDIITLHTPLIREGKYPTFHLADDDFFQSLQKHPYLINTSRGEVVETTSILQALKSKQIAGAVIDVWENEPHISLDLLHRVFIGTPHIAGYSADGKANATRMVLDAFCRFFGIQKEFCISLPQPEYNLQDTDEDIHQLQMYNPQHDFETLLAHPEKFEQLRGDYPLRRE</sequence>
<protein>
    <recommendedName>
        <fullName evidence="5">Erythronate-4-phosphate dehydrogenase</fullName>
        <ecNumber evidence="5">1.1.1.290</ecNumber>
    </recommendedName>
</protein>
<evidence type="ECO:0000313" key="8">
    <source>
        <dbReference type="EMBL" id="MCZ8373364.1"/>
    </source>
</evidence>
<proteinExistence type="inferred from homology"/>
<keyword evidence="3 5" id="KW-0520">NAD</keyword>
<feature type="binding site" evidence="5">
    <location>
        <position position="147"/>
    </location>
    <ligand>
        <name>NAD(+)</name>
        <dbReference type="ChEBI" id="CHEBI:57540"/>
    </ligand>
</feature>
<feature type="binding site" evidence="5">
    <location>
        <position position="67"/>
    </location>
    <ligand>
        <name>substrate</name>
    </ligand>
</feature>
<dbReference type="InterPro" id="IPR020921">
    <property type="entry name" value="Erythronate-4-P_DHase"/>
</dbReference>
<feature type="binding site" evidence="5">
    <location>
        <position position="175"/>
    </location>
    <ligand>
        <name>NAD(+)</name>
        <dbReference type="ChEBI" id="CHEBI:57540"/>
    </ligand>
</feature>
<feature type="domain" description="D-isomer specific 2-hydroxyacid dehydrogenase catalytic" evidence="6">
    <location>
        <begin position="32"/>
        <end position="278"/>
    </location>
</feature>
<dbReference type="GO" id="GO:0033711">
    <property type="term" value="F:4-phosphoerythronate dehydrogenase activity"/>
    <property type="evidence" value="ECO:0007669"/>
    <property type="project" value="UniProtKB-EC"/>
</dbReference>
<feature type="active site" evidence="5">
    <location>
        <position position="237"/>
    </location>
</feature>
<comment type="similarity">
    <text evidence="5">Belongs to the D-isomer specific 2-hydroxyacid dehydrogenase family. PdxB subfamily.</text>
</comment>
<keyword evidence="9" id="KW-1185">Reference proteome</keyword>
<comment type="caution">
    <text evidence="8">The sequence shown here is derived from an EMBL/GenBank/DDBJ whole genome shotgun (WGS) entry which is preliminary data.</text>
</comment>
<feature type="active site" evidence="5">
    <location>
        <position position="208"/>
    </location>
</feature>
<name>A0ABT4PK49_9BACT</name>
<reference evidence="8" key="1">
    <citation type="submission" date="2022-12" db="EMBL/GenBank/DDBJ databases">
        <title>Phocaeicola acetigenes sp. nov., isolated feces from a healthy human.</title>
        <authorList>
            <person name="Do H."/>
            <person name="Ha Y.B."/>
            <person name="Kim J.-S."/>
            <person name="Suh M.K."/>
            <person name="Kim H.S."/>
            <person name="Lee J.-S."/>
        </authorList>
    </citation>
    <scope>NUCLEOTIDE SEQUENCE</scope>
    <source>
        <strain evidence="8">KGMB11183</strain>
    </source>
</reference>
<dbReference type="Proteomes" id="UP001141933">
    <property type="component" value="Unassembled WGS sequence"/>
</dbReference>
<dbReference type="CDD" id="cd12158">
    <property type="entry name" value="ErythrP_dh"/>
    <property type="match status" value="1"/>
</dbReference>
<comment type="caution">
    <text evidence="5">Lacks conserved residue(s) required for the propagation of feature annotation.</text>
</comment>
<dbReference type="InterPro" id="IPR006139">
    <property type="entry name" value="D-isomer_2_OHA_DH_cat_dom"/>
</dbReference>
<comment type="subcellular location">
    <subcellularLocation>
        <location evidence="5">Cytoplasm</location>
    </subcellularLocation>
</comment>
<comment type="pathway">
    <text evidence="5">Cofactor biosynthesis; pyridoxine 5'-phosphate biosynthesis; pyridoxine 5'-phosphate from D-erythrose 4-phosphate: step 2/5.</text>
</comment>
<accession>A0ABT4PK49</accession>
<dbReference type="InterPro" id="IPR006140">
    <property type="entry name" value="D-isomer_DH_NAD-bd"/>
</dbReference>
<feature type="binding site" evidence="5">
    <location>
        <position position="46"/>
    </location>
    <ligand>
        <name>substrate</name>
    </ligand>
</feature>
<dbReference type="SUPFAM" id="SSF51735">
    <property type="entry name" value="NAD(P)-binding Rossmann-fold domains"/>
    <property type="match status" value="1"/>
</dbReference>
<keyword evidence="2 5" id="KW-0560">Oxidoreductase</keyword>
<comment type="catalytic activity">
    <reaction evidence="5">
        <text>4-phospho-D-erythronate + NAD(+) = (R)-3-hydroxy-2-oxo-4-phosphooxybutanoate + NADH + H(+)</text>
        <dbReference type="Rhea" id="RHEA:18829"/>
        <dbReference type="ChEBI" id="CHEBI:15378"/>
        <dbReference type="ChEBI" id="CHEBI:57540"/>
        <dbReference type="ChEBI" id="CHEBI:57945"/>
        <dbReference type="ChEBI" id="CHEBI:58538"/>
        <dbReference type="ChEBI" id="CHEBI:58766"/>
        <dbReference type="EC" id="1.1.1.290"/>
    </reaction>
</comment>
<dbReference type="HAMAP" id="MF_01825">
    <property type="entry name" value="PdxB"/>
    <property type="match status" value="1"/>
</dbReference>
<feature type="binding site" evidence="5">
    <location>
        <position position="258"/>
    </location>
    <ligand>
        <name>substrate</name>
    </ligand>
</feature>
<dbReference type="EMBL" id="JAPZVM010000011">
    <property type="protein sequence ID" value="MCZ8373364.1"/>
    <property type="molecule type" value="Genomic_DNA"/>
</dbReference>
<keyword evidence="1 5" id="KW-0963">Cytoplasm</keyword>
<evidence type="ECO:0000256" key="5">
    <source>
        <dbReference type="HAMAP-Rule" id="MF_01825"/>
    </source>
</evidence>
<evidence type="ECO:0000256" key="3">
    <source>
        <dbReference type="ARBA" id="ARBA00023027"/>
    </source>
</evidence>
<dbReference type="Pfam" id="PF02826">
    <property type="entry name" value="2-Hacid_dh_C"/>
    <property type="match status" value="1"/>
</dbReference>
<dbReference type="Gene3D" id="3.40.50.720">
    <property type="entry name" value="NAD(P)-binding Rossmann-like Domain"/>
    <property type="match status" value="2"/>
</dbReference>
<organism evidence="8 9">
    <name type="scientific">Phocaeicola acetigenes</name>
    <dbReference type="NCBI Taxonomy" id="3016083"/>
    <lineage>
        <taxon>Bacteria</taxon>
        <taxon>Pseudomonadati</taxon>
        <taxon>Bacteroidota</taxon>
        <taxon>Bacteroidia</taxon>
        <taxon>Bacteroidales</taxon>
        <taxon>Bacteroidaceae</taxon>
        <taxon>Phocaeicola</taxon>
    </lineage>
</organism>
<dbReference type="RefSeq" id="WP_269878685.1">
    <property type="nucleotide sequence ID" value="NZ_JAPZVM010000011.1"/>
</dbReference>
<evidence type="ECO:0000256" key="4">
    <source>
        <dbReference type="ARBA" id="ARBA00023096"/>
    </source>
</evidence>
<dbReference type="SUPFAM" id="SSF52283">
    <property type="entry name" value="Formate/glycerate dehydrogenase catalytic domain-like"/>
    <property type="match status" value="1"/>
</dbReference>
<comment type="function">
    <text evidence="5">Catalyzes the oxidation of erythronate-4-phosphate to 3-hydroxy-2-oxo-4-phosphonooxybutanoate.</text>
</comment>
<evidence type="ECO:0000256" key="1">
    <source>
        <dbReference type="ARBA" id="ARBA00022490"/>
    </source>
</evidence>
<feature type="domain" description="D-isomer specific 2-hydroxyacid dehydrogenase NAD-binding" evidence="7">
    <location>
        <begin position="111"/>
        <end position="256"/>
    </location>
</feature>
<dbReference type="Pfam" id="PF00389">
    <property type="entry name" value="2-Hacid_dh"/>
    <property type="match status" value="1"/>
</dbReference>
<dbReference type="PANTHER" id="PTHR42938">
    <property type="entry name" value="FORMATE DEHYDROGENASE 1"/>
    <property type="match status" value="1"/>
</dbReference>
<comment type="subunit">
    <text evidence="5">Homodimer.</text>
</comment>
<feature type="active site" description="Proton donor" evidence="5">
    <location>
        <position position="254"/>
    </location>
</feature>
<dbReference type="NCBIfam" id="NF001309">
    <property type="entry name" value="PRK00257.1"/>
    <property type="match status" value="1"/>
</dbReference>
<evidence type="ECO:0000256" key="2">
    <source>
        <dbReference type="ARBA" id="ARBA00023002"/>
    </source>
</evidence>
<evidence type="ECO:0000313" key="9">
    <source>
        <dbReference type="Proteomes" id="UP001141933"/>
    </source>
</evidence>
<gene>
    <name evidence="5 8" type="primary">pdxB</name>
    <name evidence="8" type="ORF">O6P32_11720</name>
</gene>
<dbReference type="EC" id="1.1.1.290" evidence="5"/>
<feature type="binding site" evidence="5">
    <location>
        <position position="232"/>
    </location>
    <ligand>
        <name>NAD(+)</name>
        <dbReference type="ChEBI" id="CHEBI:57540"/>
    </ligand>
</feature>
<dbReference type="PANTHER" id="PTHR42938:SF9">
    <property type="entry name" value="FORMATE DEHYDROGENASE 1"/>
    <property type="match status" value="1"/>
</dbReference>
<evidence type="ECO:0000259" key="7">
    <source>
        <dbReference type="Pfam" id="PF02826"/>
    </source>
</evidence>
<feature type="binding site" evidence="5">
    <location>
        <position position="257"/>
    </location>
    <ligand>
        <name>NAD(+)</name>
        <dbReference type="ChEBI" id="CHEBI:57540"/>
    </ligand>
</feature>
<dbReference type="InterPro" id="IPR036291">
    <property type="entry name" value="NAD(P)-bd_dom_sf"/>
</dbReference>
<evidence type="ECO:0000259" key="6">
    <source>
        <dbReference type="Pfam" id="PF00389"/>
    </source>
</evidence>